<evidence type="ECO:0000313" key="1">
    <source>
        <dbReference type="EMBL" id="GIJ75477.1"/>
    </source>
</evidence>
<accession>A0A8J4EKL2</accession>
<proteinExistence type="predicted"/>
<protein>
    <recommendedName>
        <fullName evidence="3">DUF1877 domain-containing protein</fullName>
    </recommendedName>
</protein>
<dbReference type="InterPro" id="IPR035944">
    <property type="entry name" value="YfbM-like_sf"/>
</dbReference>
<comment type="caution">
    <text evidence="1">The sequence shown here is derived from an EMBL/GenBank/DDBJ whole genome shotgun (WGS) entry which is preliminary data.</text>
</comment>
<evidence type="ECO:0008006" key="3">
    <source>
        <dbReference type="Google" id="ProtNLM"/>
    </source>
</evidence>
<keyword evidence="2" id="KW-1185">Reference proteome</keyword>
<name>A0A8J4EKL2_9ACTN</name>
<dbReference type="EMBL" id="BOPH01000160">
    <property type="protein sequence ID" value="GIJ75477.1"/>
    <property type="molecule type" value="Genomic_DNA"/>
</dbReference>
<reference evidence="1" key="1">
    <citation type="submission" date="2021-01" db="EMBL/GenBank/DDBJ databases">
        <title>Whole genome shotgun sequence of Virgisporangium ochraceum NBRC 16418.</title>
        <authorList>
            <person name="Komaki H."/>
            <person name="Tamura T."/>
        </authorList>
    </citation>
    <scope>NUCLEOTIDE SEQUENCE</scope>
    <source>
        <strain evidence="1">NBRC 16418</strain>
    </source>
</reference>
<dbReference type="Proteomes" id="UP000635606">
    <property type="component" value="Unassembled WGS sequence"/>
</dbReference>
<organism evidence="1 2">
    <name type="scientific">Virgisporangium ochraceum</name>
    <dbReference type="NCBI Taxonomy" id="65505"/>
    <lineage>
        <taxon>Bacteria</taxon>
        <taxon>Bacillati</taxon>
        <taxon>Actinomycetota</taxon>
        <taxon>Actinomycetes</taxon>
        <taxon>Micromonosporales</taxon>
        <taxon>Micromonosporaceae</taxon>
        <taxon>Virgisporangium</taxon>
    </lineage>
</organism>
<dbReference type="RefSeq" id="WP_203935238.1">
    <property type="nucleotide sequence ID" value="NZ_BOPH01000160.1"/>
</dbReference>
<dbReference type="Gene3D" id="3.40.1760.10">
    <property type="entry name" value="YfbM-like super family"/>
    <property type="match status" value="1"/>
</dbReference>
<sequence length="167" mass="18413">MAVTQQLAKLSAAELAACRNSVEVLDLLCSFKLRPASDHLDLDWAPAPLVRSFELAHVDEPVVAALRRSLHGDEEINAAYRDHPDTVWEHPVTALEPDVVAEVAALLTNVRPEVVMAAVPDHVVTAQTSLGVFTFDERRYLHGHLVALQDFYAHAARQHLAVALWSD</sequence>
<dbReference type="AlphaFoldDB" id="A0A8J4EKL2"/>
<gene>
    <name evidence="1" type="ORF">Voc01_103940</name>
</gene>
<evidence type="ECO:0000313" key="2">
    <source>
        <dbReference type="Proteomes" id="UP000635606"/>
    </source>
</evidence>